<comment type="caution">
    <text evidence="2">The sequence shown here is derived from an EMBL/GenBank/DDBJ whole genome shotgun (WGS) entry which is preliminary data.</text>
</comment>
<reference evidence="2 3" key="1">
    <citation type="submission" date="2019-10" db="EMBL/GenBank/DDBJ databases">
        <title>Draft Genome Assembly of Rhodococcus zopfii DSM44189.</title>
        <authorList>
            <person name="Sutton J.M."/>
            <person name="Akob D.M."/>
            <person name="Bushman T.J."/>
        </authorList>
    </citation>
    <scope>NUCLEOTIDE SEQUENCE [LARGE SCALE GENOMIC DNA]</scope>
    <source>
        <strain evidence="2 3">DSM 44189</strain>
    </source>
</reference>
<evidence type="ECO:0000313" key="2">
    <source>
        <dbReference type="EMBL" id="MDV2474341.1"/>
    </source>
</evidence>
<feature type="region of interest" description="Disordered" evidence="1">
    <location>
        <begin position="26"/>
        <end position="51"/>
    </location>
</feature>
<accession>A0ABU3WK25</accession>
<evidence type="ECO:0000313" key="3">
    <source>
        <dbReference type="Proteomes" id="UP001275440"/>
    </source>
</evidence>
<evidence type="ECO:0000256" key="1">
    <source>
        <dbReference type="SAM" id="MobiDB-lite"/>
    </source>
</evidence>
<feature type="compositionally biased region" description="Basic and acidic residues" evidence="1">
    <location>
        <begin position="26"/>
        <end position="46"/>
    </location>
</feature>
<organism evidence="2 3">
    <name type="scientific">Rhodococcus zopfii</name>
    <dbReference type="NCBI Taxonomy" id="43772"/>
    <lineage>
        <taxon>Bacteria</taxon>
        <taxon>Bacillati</taxon>
        <taxon>Actinomycetota</taxon>
        <taxon>Actinomycetes</taxon>
        <taxon>Mycobacteriales</taxon>
        <taxon>Nocardiaceae</taxon>
        <taxon>Rhodococcus</taxon>
    </lineage>
</organism>
<gene>
    <name evidence="2" type="ORF">F8M49_01060</name>
</gene>
<proteinExistence type="predicted"/>
<dbReference type="EMBL" id="WBMO01000001">
    <property type="protein sequence ID" value="MDV2474341.1"/>
    <property type="molecule type" value="Genomic_DNA"/>
</dbReference>
<name>A0ABU3WK25_9NOCA</name>
<sequence length="194" mass="21885">MKKDDAEIRELLPEGAPVLAKIVQREADRARQQQEEEQRRAEEANKPLDCSDPTFEITAETWQIDAATGSSPARFTRGDVRVRITNQSEHKIATAGIVFTTGYRDPNGRIRSTRELGGYALATEVVPNQSRGLSQWETLGAGETEEFTRTFLSSSARYETDGGAPWMDEVFVDWHFSNPDLAELCEKERRNPPR</sequence>
<dbReference type="Proteomes" id="UP001275440">
    <property type="component" value="Unassembled WGS sequence"/>
</dbReference>
<protein>
    <submittedName>
        <fullName evidence="2">Uncharacterized protein</fullName>
    </submittedName>
</protein>
<keyword evidence="3" id="KW-1185">Reference proteome</keyword>